<dbReference type="OrthoDB" id="853729at2"/>
<accession>A0A501W5H0</accession>
<protein>
    <submittedName>
        <fullName evidence="1">Uncharacterized protein</fullName>
    </submittedName>
</protein>
<dbReference type="AlphaFoldDB" id="A0A501W5H0"/>
<organism evidence="1 2">
    <name type="scientific">Pontibacter mangrovi</name>
    <dbReference type="NCBI Taxonomy" id="2589816"/>
    <lineage>
        <taxon>Bacteria</taxon>
        <taxon>Pseudomonadati</taxon>
        <taxon>Bacteroidota</taxon>
        <taxon>Cytophagia</taxon>
        <taxon>Cytophagales</taxon>
        <taxon>Hymenobacteraceae</taxon>
        <taxon>Pontibacter</taxon>
    </lineage>
</organism>
<evidence type="ECO:0000313" key="2">
    <source>
        <dbReference type="Proteomes" id="UP000316727"/>
    </source>
</evidence>
<name>A0A501W5H0_9BACT</name>
<sequence length="78" mass="9407">MFKPLKTTMKSFYDFNRSSPQEREEQYKHFPEMALFHIALREELGDEEYQAFYQAEQEAQKRFINPMSYQKAATWATA</sequence>
<reference evidence="1 2" key="1">
    <citation type="submission" date="2019-06" db="EMBL/GenBank/DDBJ databases">
        <title>A novel bacterium of genus Pontibacter, isolated from marine sediment.</title>
        <authorList>
            <person name="Huang H."/>
            <person name="Mo K."/>
            <person name="Hu Y."/>
        </authorList>
    </citation>
    <scope>NUCLEOTIDE SEQUENCE [LARGE SCALE GENOMIC DNA]</scope>
    <source>
        <strain evidence="1 2">HB172049</strain>
    </source>
</reference>
<keyword evidence="2" id="KW-1185">Reference proteome</keyword>
<gene>
    <name evidence="1" type="ORF">FJM65_12295</name>
</gene>
<evidence type="ECO:0000313" key="1">
    <source>
        <dbReference type="EMBL" id="TPE43530.1"/>
    </source>
</evidence>
<comment type="caution">
    <text evidence="1">The sequence shown here is derived from an EMBL/GenBank/DDBJ whole genome shotgun (WGS) entry which is preliminary data.</text>
</comment>
<dbReference type="Proteomes" id="UP000316727">
    <property type="component" value="Unassembled WGS sequence"/>
</dbReference>
<proteinExistence type="predicted"/>
<dbReference type="EMBL" id="VFRQ01000006">
    <property type="protein sequence ID" value="TPE43530.1"/>
    <property type="molecule type" value="Genomic_DNA"/>
</dbReference>